<accession>A0ABZ0W008</accession>
<evidence type="ECO:0000313" key="3">
    <source>
        <dbReference type="EMBL" id="WQD36532.1"/>
    </source>
</evidence>
<feature type="domain" description="CSD" evidence="2">
    <location>
        <begin position="84"/>
        <end position="145"/>
    </location>
</feature>
<evidence type="ECO:0000259" key="2">
    <source>
        <dbReference type="PROSITE" id="PS51857"/>
    </source>
</evidence>
<dbReference type="Gene3D" id="2.40.50.140">
    <property type="entry name" value="Nucleic acid-binding proteins"/>
    <property type="match status" value="1"/>
</dbReference>
<protein>
    <submittedName>
        <fullName evidence="3">Cold shock domain-containing protein</fullName>
    </submittedName>
</protein>
<dbReference type="Proteomes" id="UP001325680">
    <property type="component" value="Chromosome"/>
</dbReference>
<dbReference type="RefSeq" id="WP_114790160.1">
    <property type="nucleotide sequence ID" value="NZ_CP139960.1"/>
</dbReference>
<dbReference type="PROSITE" id="PS51857">
    <property type="entry name" value="CSD_2"/>
    <property type="match status" value="1"/>
</dbReference>
<feature type="region of interest" description="Disordered" evidence="1">
    <location>
        <begin position="1"/>
        <end position="74"/>
    </location>
</feature>
<feature type="compositionally biased region" description="Basic and acidic residues" evidence="1">
    <location>
        <begin position="1"/>
        <end position="39"/>
    </location>
</feature>
<evidence type="ECO:0000256" key="1">
    <source>
        <dbReference type="SAM" id="MobiDB-lite"/>
    </source>
</evidence>
<dbReference type="Pfam" id="PF00313">
    <property type="entry name" value="CSD"/>
    <property type="match status" value="1"/>
</dbReference>
<dbReference type="SMART" id="SM00357">
    <property type="entry name" value="CSP"/>
    <property type="match status" value="1"/>
</dbReference>
<dbReference type="InterPro" id="IPR002059">
    <property type="entry name" value="CSP_DNA-bd"/>
</dbReference>
<dbReference type="InterPro" id="IPR012340">
    <property type="entry name" value="NA-bd_OB-fold"/>
</dbReference>
<dbReference type="InterPro" id="IPR011129">
    <property type="entry name" value="CSD"/>
</dbReference>
<proteinExistence type="predicted"/>
<evidence type="ECO:0000313" key="4">
    <source>
        <dbReference type="Proteomes" id="UP001325680"/>
    </source>
</evidence>
<dbReference type="CDD" id="cd04458">
    <property type="entry name" value="CSP_CDS"/>
    <property type="match status" value="1"/>
</dbReference>
<name>A0ABZ0W008_9BACT</name>
<reference evidence="3 4" key="1">
    <citation type="submission" date="2023-12" db="EMBL/GenBank/DDBJ databases">
        <title>Genome sequencing and assembly of bacterial species from a model synthetic community.</title>
        <authorList>
            <person name="Hogle S.L."/>
        </authorList>
    </citation>
    <scope>NUCLEOTIDE SEQUENCE [LARGE SCALE GENOMIC DNA]</scope>
    <source>
        <strain evidence="3 4">HAMBI_3031</strain>
    </source>
</reference>
<keyword evidence="4" id="KW-1185">Reference proteome</keyword>
<organism evidence="3 4">
    <name type="scientific">Niabella yanshanensis</name>
    <dbReference type="NCBI Taxonomy" id="577386"/>
    <lineage>
        <taxon>Bacteria</taxon>
        <taxon>Pseudomonadati</taxon>
        <taxon>Bacteroidota</taxon>
        <taxon>Chitinophagia</taxon>
        <taxon>Chitinophagales</taxon>
        <taxon>Chitinophagaceae</taxon>
        <taxon>Niabella</taxon>
    </lineage>
</organism>
<dbReference type="EMBL" id="CP139960">
    <property type="protein sequence ID" value="WQD36532.1"/>
    <property type="molecule type" value="Genomic_DNA"/>
</dbReference>
<sequence length="146" mass="16567">MGETWNKREREQKKRNAKKQKDERKQERKENTSKGKSLDEMMAYVDEFGNLSDTPPPKDKRPSSLPIPPTVANSRELNEEVITQRNGVVTFFDGSKGYGFIKDTRTQESIFVHINSSQVELQQNLKVVFEVQQGPKGLVAVNVSAA</sequence>
<dbReference type="SUPFAM" id="SSF50249">
    <property type="entry name" value="Nucleic acid-binding proteins"/>
    <property type="match status" value="1"/>
</dbReference>
<gene>
    <name evidence="3" type="ORF">U0035_12730</name>
</gene>